<sequence length="233" mass="24764">MAQWKDLPATLDPRVRHLVVRLRQLKDHSGLSVRALAGRTGFGVSSWERYLHGKAFPPREAVAGLARLTGADPHRLLALYDVAADSRESPGAGGTPPPGPAPARRTGPLLAAAVLVPLTAIAGLLLIRPGPGQPAAGEFAYEPGRTHSCDVRRSDGRLSAGHSDTGDAVLQQIATGWEVVEAQCLLEHHGYRTGGVDGAYGALTERAVRRLQRDGGVVVDGIVGEHTWEVLRR</sequence>
<dbReference type="Gene3D" id="1.10.260.40">
    <property type="entry name" value="lambda repressor-like DNA-binding domains"/>
    <property type="match status" value="1"/>
</dbReference>
<gene>
    <name evidence="2" type="ORF">GCM10009716_15590</name>
</gene>
<name>A0ABP5A814_9ACTN</name>
<dbReference type="EMBL" id="BAAAMJ010000010">
    <property type="protein sequence ID" value="GAA1906499.1"/>
    <property type="molecule type" value="Genomic_DNA"/>
</dbReference>
<dbReference type="SUPFAM" id="SSF47090">
    <property type="entry name" value="PGBD-like"/>
    <property type="match status" value="1"/>
</dbReference>
<dbReference type="InterPro" id="IPR010982">
    <property type="entry name" value="Lambda_DNA-bd_dom_sf"/>
</dbReference>
<evidence type="ECO:0000313" key="2">
    <source>
        <dbReference type="EMBL" id="GAA1906499.1"/>
    </source>
</evidence>
<protein>
    <recommendedName>
        <fullName evidence="1">HTH cro/C1-type domain-containing protein</fullName>
    </recommendedName>
</protein>
<dbReference type="InterPro" id="IPR036365">
    <property type="entry name" value="PGBD-like_sf"/>
</dbReference>
<proteinExistence type="predicted"/>
<dbReference type="InterPro" id="IPR036366">
    <property type="entry name" value="PGBDSf"/>
</dbReference>
<dbReference type="Gene3D" id="1.10.101.10">
    <property type="entry name" value="PGBD-like superfamily/PGBD"/>
    <property type="match status" value="1"/>
</dbReference>
<dbReference type="Pfam" id="PF01471">
    <property type="entry name" value="PG_binding_1"/>
    <property type="match status" value="1"/>
</dbReference>
<reference evidence="3" key="1">
    <citation type="journal article" date="2019" name="Int. J. Syst. Evol. Microbiol.">
        <title>The Global Catalogue of Microorganisms (GCM) 10K type strain sequencing project: providing services to taxonomists for standard genome sequencing and annotation.</title>
        <authorList>
            <consortium name="The Broad Institute Genomics Platform"/>
            <consortium name="The Broad Institute Genome Sequencing Center for Infectious Disease"/>
            <person name="Wu L."/>
            <person name="Ma J."/>
        </authorList>
    </citation>
    <scope>NUCLEOTIDE SEQUENCE [LARGE SCALE GENOMIC DNA]</scope>
    <source>
        <strain evidence="3">JCM 13581</strain>
    </source>
</reference>
<dbReference type="RefSeq" id="WP_344259782.1">
    <property type="nucleotide sequence ID" value="NZ_BAAAMJ010000010.1"/>
</dbReference>
<evidence type="ECO:0000259" key="1">
    <source>
        <dbReference type="SMART" id="SM00530"/>
    </source>
</evidence>
<dbReference type="Pfam" id="PF13560">
    <property type="entry name" value="HTH_31"/>
    <property type="match status" value="1"/>
</dbReference>
<accession>A0ABP5A814</accession>
<dbReference type="CDD" id="cd00093">
    <property type="entry name" value="HTH_XRE"/>
    <property type="match status" value="1"/>
</dbReference>
<comment type="caution">
    <text evidence="2">The sequence shown here is derived from an EMBL/GenBank/DDBJ whole genome shotgun (WGS) entry which is preliminary data.</text>
</comment>
<feature type="domain" description="HTH cro/C1-type" evidence="1">
    <location>
        <begin position="21"/>
        <end position="76"/>
    </location>
</feature>
<dbReference type="SUPFAM" id="SSF47413">
    <property type="entry name" value="lambda repressor-like DNA-binding domains"/>
    <property type="match status" value="1"/>
</dbReference>
<dbReference type="SMART" id="SM00530">
    <property type="entry name" value="HTH_XRE"/>
    <property type="match status" value="1"/>
</dbReference>
<organism evidence="2 3">
    <name type="scientific">Streptomyces sodiiphilus</name>
    <dbReference type="NCBI Taxonomy" id="226217"/>
    <lineage>
        <taxon>Bacteria</taxon>
        <taxon>Bacillati</taxon>
        <taxon>Actinomycetota</taxon>
        <taxon>Actinomycetes</taxon>
        <taxon>Kitasatosporales</taxon>
        <taxon>Streptomycetaceae</taxon>
        <taxon>Streptomyces</taxon>
    </lineage>
</organism>
<evidence type="ECO:0000313" key="3">
    <source>
        <dbReference type="Proteomes" id="UP001501303"/>
    </source>
</evidence>
<dbReference type="InterPro" id="IPR002477">
    <property type="entry name" value="Peptidoglycan-bd-like"/>
</dbReference>
<dbReference type="InterPro" id="IPR001387">
    <property type="entry name" value="Cro/C1-type_HTH"/>
</dbReference>
<keyword evidence="3" id="KW-1185">Reference proteome</keyword>
<dbReference type="Proteomes" id="UP001501303">
    <property type="component" value="Unassembled WGS sequence"/>
</dbReference>